<dbReference type="Proteomes" id="UP000594688">
    <property type="component" value="Chromosome"/>
</dbReference>
<accession>A0A7T0G0A2</accession>
<keyword evidence="1" id="KW-0472">Membrane</keyword>
<proteinExistence type="predicted"/>
<dbReference type="KEGG" id="nli:G3M70_07360"/>
<dbReference type="EMBL" id="CP048685">
    <property type="protein sequence ID" value="QPJ61713.1"/>
    <property type="molecule type" value="Genomic_DNA"/>
</dbReference>
<evidence type="ECO:0000313" key="3">
    <source>
        <dbReference type="Proteomes" id="UP000594688"/>
    </source>
</evidence>
<protein>
    <submittedName>
        <fullName evidence="2">Uncharacterized protein</fullName>
    </submittedName>
</protein>
<sequence>MVEGLALGIAIIGAGLGILNTWKVYDRDRIKIKVLPMSILIVNPGHIDERPRLGIKIINVGLVSATITSVGLKMKDGANMVFMEPQITNGKRLPLTLEPRSSITVSTDQDPELKDFRYKNVISAFAQTECENTFTGKSKALKQVISRAKSAHG</sequence>
<name>A0A7T0G0A2_9BACT</name>
<evidence type="ECO:0000256" key="1">
    <source>
        <dbReference type="SAM" id="Phobius"/>
    </source>
</evidence>
<evidence type="ECO:0000313" key="2">
    <source>
        <dbReference type="EMBL" id="QPJ61713.1"/>
    </source>
</evidence>
<keyword evidence="1" id="KW-1133">Transmembrane helix</keyword>
<keyword evidence="1" id="KW-0812">Transmembrane</keyword>
<feature type="transmembrane region" description="Helical" evidence="1">
    <location>
        <begin position="6"/>
        <end position="25"/>
    </location>
</feature>
<reference evidence="2 3" key="1">
    <citation type="submission" date="2020-02" db="EMBL/GenBank/DDBJ databases">
        <title>Genomic and physiological characterization of two novel Nitrospinaceae genera.</title>
        <authorList>
            <person name="Mueller A.J."/>
            <person name="Jung M.-Y."/>
            <person name="Strachan C.R."/>
            <person name="Herbold C.W."/>
            <person name="Kirkegaard R.H."/>
            <person name="Daims H."/>
        </authorList>
    </citation>
    <scope>NUCLEOTIDE SEQUENCE [LARGE SCALE GENOMIC DNA]</scope>
    <source>
        <strain evidence="2">EB</strain>
    </source>
</reference>
<dbReference type="AlphaFoldDB" id="A0A7T0G0A2"/>
<organism evidence="2 3">
    <name type="scientific">Candidatus Nitronauta litoralis</name>
    <dbReference type="NCBI Taxonomy" id="2705533"/>
    <lineage>
        <taxon>Bacteria</taxon>
        <taxon>Pseudomonadati</taxon>
        <taxon>Nitrospinota/Tectimicrobiota group</taxon>
        <taxon>Nitrospinota</taxon>
        <taxon>Nitrospinia</taxon>
        <taxon>Nitrospinales</taxon>
        <taxon>Nitrospinaceae</taxon>
        <taxon>Candidatus Nitronauta</taxon>
    </lineage>
</organism>
<gene>
    <name evidence="2" type="ORF">G3M70_07360</name>
</gene>